<reference evidence="1" key="1">
    <citation type="submission" date="2020-06" db="EMBL/GenBank/DDBJ databases">
        <authorList>
            <person name="Dong N."/>
        </authorList>
    </citation>
    <scope>NUCLEOTIDE SEQUENCE</scope>
    <source>
        <strain evidence="1">R1692</strain>
    </source>
</reference>
<evidence type="ECO:0008006" key="3">
    <source>
        <dbReference type="Google" id="ProtNLM"/>
    </source>
</evidence>
<evidence type="ECO:0000313" key="2">
    <source>
        <dbReference type="Proteomes" id="UP001170954"/>
    </source>
</evidence>
<gene>
    <name evidence="1" type="ORF">HX018_14135</name>
</gene>
<organism evidence="1 2">
    <name type="scientific">Sphingobacterium hotanense</name>
    <dbReference type="NCBI Taxonomy" id="649196"/>
    <lineage>
        <taxon>Bacteria</taxon>
        <taxon>Pseudomonadati</taxon>
        <taxon>Bacteroidota</taxon>
        <taxon>Sphingobacteriia</taxon>
        <taxon>Sphingobacteriales</taxon>
        <taxon>Sphingobacteriaceae</taxon>
        <taxon>Sphingobacterium</taxon>
    </lineage>
</organism>
<reference evidence="1" key="2">
    <citation type="journal article" date="2022" name="Sci. Total Environ.">
        <title>Prevalence, transmission, and molecular epidemiology of tet(X)-positive bacteria among humans, animals, and environmental niches in China: An epidemiological, and genomic-based study.</title>
        <authorList>
            <person name="Dong N."/>
            <person name="Zeng Y."/>
            <person name="Cai C."/>
            <person name="Sun C."/>
            <person name="Lu J."/>
            <person name="Liu C."/>
            <person name="Zhou H."/>
            <person name="Sun Q."/>
            <person name="Shu L."/>
            <person name="Wang H."/>
            <person name="Wang Y."/>
            <person name="Wang S."/>
            <person name="Wu C."/>
            <person name="Chan E.W."/>
            <person name="Chen G."/>
            <person name="Shen Z."/>
            <person name="Chen S."/>
            <person name="Zhang R."/>
        </authorList>
    </citation>
    <scope>NUCLEOTIDE SEQUENCE</scope>
    <source>
        <strain evidence="1">R1692</strain>
    </source>
</reference>
<dbReference type="RefSeq" id="WP_286651820.1">
    <property type="nucleotide sequence ID" value="NZ_JACAGK010000044.1"/>
</dbReference>
<protein>
    <recommendedName>
        <fullName evidence="3">Phage tail protein</fullName>
    </recommendedName>
</protein>
<keyword evidence="2" id="KW-1185">Reference proteome</keyword>
<dbReference type="Proteomes" id="UP001170954">
    <property type="component" value="Unassembled WGS sequence"/>
</dbReference>
<evidence type="ECO:0000313" key="1">
    <source>
        <dbReference type="EMBL" id="MDM1049378.1"/>
    </source>
</evidence>
<accession>A0ABT7NQS4</accession>
<name>A0ABT7NQS4_9SPHI</name>
<proteinExistence type="predicted"/>
<comment type="caution">
    <text evidence="1">The sequence shown here is derived from an EMBL/GenBank/DDBJ whole genome shotgun (WGS) entry which is preliminary data.</text>
</comment>
<sequence length="179" mass="18815">MFPVKGIESIEFAPVGANGTLPSTGWVKVTDIEMGSVSIDIPEATRTKVKVEDKPGVWAVIAEEGDGATVTLKSLNLEPVAADLLFKGLTTSTSTNKFEAPIDGATNVQLAFRLTTKPRMGNKMVFVILNGAVTANLQNTITKDGADFLAIGATVEATAVSDAEGVALAPWYYEKTPVA</sequence>
<dbReference type="EMBL" id="JACAGK010000044">
    <property type="protein sequence ID" value="MDM1049378.1"/>
    <property type="molecule type" value="Genomic_DNA"/>
</dbReference>